<reference evidence="8 9" key="1">
    <citation type="submission" date="2020-08" db="EMBL/GenBank/DDBJ databases">
        <title>Genomic Encyclopedia of Type Strains, Phase IV (KMG-IV): sequencing the most valuable type-strain genomes for metagenomic binning, comparative biology and taxonomic classification.</title>
        <authorList>
            <person name="Goeker M."/>
        </authorList>
    </citation>
    <scope>NUCLEOTIDE SEQUENCE [LARGE SCALE GENOMIC DNA]</scope>
    <source>
        <strain evidence="8 9">DSM 103526</strain>
    </source>
</reference>
<keyword evidence="2 8" id="KW-0489">Methyltransferase</keyword>
<dbReference type="Proteomes" id="UP000579281">
    <property type="component" value="Unassembled WGS sequence"/>
</dbReference>
<dbReference type="GO" id="GO:0032259">
    <property type="term" value="P:methylation"/>
    <property type="evidence" value="ECO:0007669"/>
    <property type="project" value="UniProtKB-KW"/>
</dbReference>
<dbReference type="CDD" id="cd06445">
    <property type="entry name" value="ATase"/>
    <property type="match status" value="1"/>
</dbReference>
<dbReference type="PANTHER" id="PTHR42942:SF1">
    <property type="entry name" value="ALKYLTRANSFERASE-LIKE PROTEIN 1"/>
    <property type="match status" value="1"/>
</dbReference>
<organism evidence="8 9">
    <name type="scientific">Anaerosolibacter carboniphilus</name>
    <dbReference type="NCBI Taxonomy" id="1417629"/>
    <lineage>
        <taxon>Bacteria</taxon>
        <taxon>Bacillati</taxon>
        <taxon>Bacillota</taxon>
        <taxon>Clostridia</taxon>
        <taxon>Peptostreptococcales</taxon>
        <taxon>Thermotaleaceae</taxon>
        <taxon>Anaerosolibacter</taxon>
    </lineage>
</organism>
<gene>
    <name evidence="8" type="ORF">HNQ80_005101</name>
</gene>
<comment type="catalytic activity">
    <reaction evidence="1">
        <text>a 4-O-methyl-thymidine in DNA + L-cysteinyl-[protein] = a thymidine in DNA + S-methyl-L-cysteinyl-[protein]</text>
        <dbReference type="Rhea" id="RHEA:53428"/>
        <dbReference type="Rhea" id="RHEA-COMP:10131"/>
        <dbReference type="Rhea" id="RHEA-COMP:10132"/>
        <dbReference type="Rhea" id="RHEA-COMP:13555"/>
        <dbReference type="Rhea" id="RHEA-COMP:13556"/>
        <dbReference type="ChEBI" id="CHEBI:29950"/>
        <dbReference type="ChEBI" id="CHEBI:82612"/>
        <dbReference type="ChEBI" id="CHEBI:137386"/>
        <dbReference type="ChEBI" id="CHEBI:137387"/>
        <dbReference type="EC" id="2.1.1.63"/>
    </reaction>
</comment>
<evidence type="ECO:0000256" key="1">
    <source>
        <dbReference type="ARBA" id="ARBA00001286"/>
    </source>
</evidence>
<dbReference type="InterPro" id="IPR001497">
    <property type="entry name" value="MethylDNA_cys_MeTrfase_AS"/>
</dbReference>
<dbReference type="Gene3D" id="1.10.10.10">
    <property type="entry name" value="Winged helix-like DNA-binding domain superfamily/Winged helix DNA-binding domain"/>
    <property type="match status" value="1"/>
</dbReference>
<feature type="domain" description="Methylated-DNA-[protein]-cysteine S-methyltransferase DNA binding" evidence="7">
    <location>
        <begin position="6"/>
        <end position="85"/>
    </location>
</feature>
<evidence type="ECO:0000313" key="8">
    <source>
        <dbReference type="EMBL" id="MBB6218924.1"/>
    </source>
</evidence>
<comment type="caution">
    <text evidence="8">The sequence shown here is derived from an EMBL/GenBank/DDBJ whole genome shotgun (WGS) entry which is preliminary data.</text>
</comment>
<evidence type="ECO:0000259" key="7">
    <source>
        <dbReference type="Pfam" id="PF01035"/>
    </source>
</evidence>
<keyword evidence="5" id="KW-0234">DNA repair</keyword>
<dbReference type="GO" id="GO:0006281">
    <property type="term" value="P:DNA repair"/>
    <property type="evidence" value="ECO:0007669"/>
    <property type="project" value="UniProtKB-KW"/>
</dbReference>
<comment type="catalytic activity">
    <reaction evidence="6">
        <text>a 6-O-methyl-2'-deoxyguanosine in DNA + L-cysteinyl-[protein] = S-methyl-L-cysteinyl-[protein] + a 2'-deoxyguanosine in DNA</text>
        <dbReference type="Rhea" id="RHEA:24000"/>
        <dbReference type="Rhea" id="RHEA-COMP:10131"/>
        <dbReference type="Rhea" id="RHEA-COMP:10132"/>
        <dbReference type="Rhea" id="RHEA-COMP:11367"/>
        <dbReference type="Rhea" id="RHEA-COMP:11368"/>
        <dbReference type="ChEBI" id="CHEBI:29950"/>
        <dbReference type="ChEBI" id="CHEBI:82612"/>
        <dbReference type="ChEBI" id="CHEBI:85445"/>
        <dbReference type="ChEBI" id="CHEBI:85448"/>
        <dbReference type="EC" id="2.1.1.63"/>
    </reaction>
</comment>
<name>A0A841KZ73_9FIRM</name>
<dbReference type="PANTHER" id="PTHR42942">
    <property type="entry name" value="6-O-METHYLGUANINE DNA METHYLTRANSFERASE"/>
    <property type="match status" value="1"/>
</dbReference>
<accession>A0A841KZ73</accession>
<dbReference type="EMBL" id="JACHEN010000056">
    <property type="protein sequence ID" value="MBB6218924.1"/>
    <property type="molecule type" value="Genomic_DNA"/>
</dbReference>
<evidence type="ECO:0000256" key="6">
    <source>
        <dbReference type="ARBA" id="ARBA00049348"/>
    </source>
</evidence>
<sequence length="105" mass="11614">MKLSFDKVYEIVALIPMGKVATYGQIAALLGHPRSARVIGWAMQAAPDHLNLPCHRVVNKAGILAPHYAFGSPLVQRAILEDEGITFLKNGRIDMKKHLWQPTIS</sequence>
<dbReference type="AlphaFoldDB" id="A0A841KZ73"/>
<dbReference type="NCBIfam" id="TIGR00589">
    <property type="entry name" value="ogt"/>
    <property type="match status" value="1"/>
</dbReference>
<proteinExistence type="predicted"/>
<keyword evidence="4" id="KW-0227">DNA damage</keyword>
<dbReference type="Pfam" id="PF01035">
    <property type="entry name" value="DNA_binding_1"/>
    <property type="match status" value="1"/>
</dbReference>
<dbReference type="PROSITE" id="PS00374">
    <property type="entry name" value="MGMT"/>
    <property type="match status" value="1"/>
</dbReference>
<keyword evidence="9" id="KW-1185">Reference proteome</keyword>
<evidence type="ECO:0000256" key="4">
    <source>
        <dbReference type="ARBA" id="ARBA00022763"/>
    </source>
</evidence>
<dbReference type="GO" id="GO:0003908">
    <property type="term" value="F:methylated-DNA-[protein]-cysteine S-methyltransferase activity"/>
    <property type="evidence" value="ECO:0007669"/>
    <property type="project" value="UniProtKB-EC"/>
</dbReference>
<dbReference type="SUPFAM" id="SSF46767">
    <property type="entry name" value="Methylated DNA-protein cysteine methyltransferase, C-terminal domain"/>
    <property type="match status" value="1"/>
</dbReference>
<evidence type="ECO:0000256" key="5">
    <source>
        <dbReference type="ARBA" id="ARBA00023204"/>
    </source>
</evidence>
<dbReference type="RefSeq" id="WP_184313843.1">
    <property type="nucleotide sequence ID" value="NZ_JACHEN010000056.1"/>
</dbReference>
<evidence type="ECO:0000256" key="2">
    <source>
        <dbReference type="ARBA" id="ARBA00022603"/>
    </source>
</evidence>
<keyword evidence="3 8" id="KW-0808">Transferase</keyword>
<dbReference type="InterPro" id="IPR036388">
    <property type="entry name" value="WH-like_DNA-bd_sf"/>
</dbReference>
<evidence type="ECO:0000256" key="3">
    <source>
        <dbReference type="ARBA" id="ARBA00022679"/>
    </source>
</evidence>
<evidence type="ECO:0000313" key="9">
    <source>
        <dbReference type="Proteomes" id="UP000579281"/>
    </source>
</evidence>
<protein>
    <submittedName>
        <fullName evidence="8">Methylated-DNA-protein-cysteine methyltransferase-like protein</fullName>
    </submittedName>
</protein>
<dbReference type="InterPro" id="IPR014048">
    <property type="entry name" value="MethylDNA_cys_MeTrfase_DNA-bd"/>
</dbReference>
<dbReference type="InterPro" id="IPR052520">
    <property type="entry name" value="ATL_DNA_repair"/>
</dbReference>
<dbReference type="InterPro" id="IPR036217">
    <property type="entry name" value="MethylDNA_cys_MeTrfase_DNAb"/>
</dbReference>